<feature type="domain" description="Winged helix-turn helix" evidence="1">
    <location>
        <begin position="95"/>
        <end position="153"/>
    </location>
</feature>
<dbReference type="EMBL" id="RSCJ01000077">
    <property type="protein sequence ID" value="RUR71990.1"/>
    <property type="molecule type" value="Genomic_DNA"/>
</dbReference>
<dbReference type="InterPro" id="IPR025959">
    <property type="entry name" value="Winged_HTH_dom"/>
</dbReference>
<reference evidence="2 3" key="1">
    <citation type="journal article" date="2019" name="Genome Biol. Evol.">
        <title>Day and night: Metabolic profiles and evolutionary relationships of six axenic non-marine cyanobacteria.</title>
        <authorList>
            <person name="Will S.E."/>
            <person name="Henke P."/>
            <person name="Boedeker C."/>
            <person name="Huang S."/>
            <person name="Brinkmann H."/>
            <person name="Rohde M."/>
            <person name="Jarek M."/>
            <person name="Friedl T."/>
            <person name="Seufert S."/>
            <person name="Schumacher M."/>
            <person name="Overmann J."/>
            <person name="Neumann-Schaal M."/>
            <person name="Petersen J."/>
        </authorList>
    </citation>
    <scope>NUCLEOTIDE SEQUENCE [LARGE SCALE GENOMIC DNA]</scope>
    <source>
        <strain evidence="2 3">PCC 6912</strain>
    </source>
</reference>
<gene>
    <name evidence="2" type="ORF">PCC6912_65910</name>
</gene>
<comment type="caution">
    <text evidence="2">The sequence shown here is derived from an EMBL/GenBank/DDBJ whole genome shotgun (WGS) entry which is preliminary data.</text>
</comment>
<dbReference type="Pfam" id="PF13592">
    <property type="entry name" value="HTH_33"/>
    <property type="match status" value="1"/>
</dbReference>
<dbReference type="SUPFAM" id="SSF46689">
    <property type="entry name" value="Homeodomain-like"/>
    <property type="match status" value="1"/>
</dbReference>
<name>A0A3S1F6Y4_CHLFR</name>
<keyword evidence="3" id="KW-1185">Reference proteome</keyword>
<protein>
    <recommendedName>
        <fullName evidence="1">Winged helix-turn helix domain-containing protein</fullName>
    </recommendedName>
</protein>
<dbReference type="Proteomes" id="UP000268857">
    <property type="component" value="Unassembled WGS sequence"/>
</dbReference>
<dbReference type="AlphaFoldDB" id="A0A3S1F6Y4"/>
<dbReference type="Pfam" id="PF13551">
    <property type="entry name" value="HTH_29"/>
    <property type="match status" value="1"/>
</dbReference>
<accession>A0A3S1F6Y4</accession>
<dbReference type="InterPro" id="IPR009057">
    <property type="entry name" value="Homeodomain-like_sf"/>
</dbReference>
<evidence type="ECO:0000313" key="2">
    <source>
        <dbReference type="EMBL" id="RUR71990.1"/>
    </source>
</evidence>
<evidence type="ECO:0000313" key="3">
    <source>
        <dbReference type="Proteomes" id="UP000268857"/>
    </source>
</evidence>
<proteinExistence type="predicted"/>
<sequence length="153" mass="17855">MSTEELLVGYRQAKEAIERSHYQIIWLLATGKTAAEVAQVTGYTRIWIYQLVKRYNELGASALGDQRHHNPGKKALFTDVQQAQLWQVLEGKAPDGGLWNGRKVANWLSELTGKRISRHRGWEYLQQMRYRLRVPRPEHGESELLEQENWKKN</sequence>
<organism evidence="2 3">
    <name type="scientific">Chlorogloeopsis fritschii PCC 6912</name>
    <dbReference type="NCBI Taxonomy" id="211165"/>
    <lineage>
        <taxon>Bacteria</taxon>
        <taxon>Bacillati</taxon>
        <taxon>Cyanobacteriota</taxon>
        <taxon>Cyanophyceae</taxon>
        <taxon>Nostocales</taxon>
        <taxon>Chlorogloeopsidaceae</taxon>
        <taxon>Chlorogloeopsis</taxon>
    </lineage>
</organism>
<evidence type="ECO:0000259" key="1">
    <source>
        <dbReference type="Pfam" id="PF13592"/>
    </source>
</evidence>